<proteinExistence type="predicted"/>
<dbReference type="EMBL" id="MN036308">
    <property type="protein sequence ID" value="QDH91547.1"/>
    <property type="molecule type" value="Genomic_RNA"/>
</dbReference>
<accession>A0A514DD74</accession>
<protein>
    <submittedName>
        <fullName evidence="1">Uncharacterized protein</fullName>
    </submittedName>
</protein>
<sequence length="68" mass="7690">MYAARLANATFVRAGGTGMRFIVDANIHEALDSDCEIRILDVVGCEYWTAKELLLLLEDDYLMESYVN</sequence>
<organism evidence="1">
    <name type="scientific">Leviviridae sp</name>
    <dbReference type="NCBI Taxonomy" id="2027243"/>
    <lineage>
        <taxon>Viruses</taxon>
        <taxon>Riboviria</taxon>
        <taxon>Orthornavirae</taxon>
        <taxon>Lenarviricota</taxon>
        <taxon>Leviviricetes</taxon>
        <taxon>Norzivirales</taxon>
        <taxon>Fiersviridae</taxon>
    </lineage>
</organism>
<evidence type="ECO:0000313" key="1">
    <source>
        <dbReference type="EMBL" id="QDH91547.1"/>
    </source>
</evidence>
<reference evidence="1" key="1">
    <citation type="submission" date="2019-05" db="EMBL/GenBank/DDBJ databases">
        <title>Metatranscriptomic reconstruction reveals RNA viruses with the potential to shape carbon cycling in soil.</title>
        <authorList>
            <person name="Starr E.P."/>
            <person name="Nuccio E."/>
            <person name="Pett-Ridge J."/>
            <person name="Banfield J.F."/>
            <person name="Firestone M.K."/>
        </authorList>
    </citation>
    <scope>NUCLEOTIDE SEQUENCE</scope>
    <source>
        <strain evidence="1">H2_Rhizo_Litter_49_scaffold_770</strain>
    </source>
</reference>
<gene>
    <name evidence="1" type="ORF">H2RhizoLitter49770_000002</name>
</gene>
<name>A0A514DD74_9VIRU</name>